<name>E4YMA2_OIKDI</name>
<organism evidence="1">
    <name type="scientific">Oikopleura dioica</name>
    <name type="common">Tunicate</name>
    <dbReference type="NCBI Taxonomy" id="34765"/>
    <lineage>
        <taxon>Eukaryota</taxon>
        <taxon>Metazoa</taxon>
        <taxon>Chordata</taxon>
        <taxon>Tunicata</taxon>
        <taxon>Appendicularia</taxon>
        <taxon>Copelata</taxon>
        <taxon>Oikopleuridae</taxon>
        <taxon>Oikopleura</taxon>
    </lineage>
</organism>
<protein>
    <submittedName>
        <fullName evidence="1">Uncharacterized protein</fullName>
    </submittedName>
</protein>
<proteinExistence type="predicted"/>
<dbReference type="EMBL" id="FN654810">
    <property type="protein sequence ID" value="CBY36611.1"/>
    <property type="molecule type" value="Genomic_DNA"/>
</dbReference>
<reference evidence="1" key="1">
    <citation type="journal article" date="2010" name="Science">
        <title>Plasticity of animal genome architecture unmasked by rapid evolution of a pelagic tunicate.</title>
        <authorList>
            <person name="Denoeud F."/>
            <person name="Henriet S."/>
            <person name="Mungpakdee S."/>
            <person name="Aury J.M."/>
            <person name="Da Silva C."/>
            <person name="Brinkmann H."/>
            <person name="Mikhaleva J."/>
            <person name="Olsen L.C."/>
            <person name="Jubin C."/>
            <person name="Canestro C."/>
            <person name="Bouquet J.M."/>
            <person name="Danks G."/>
            <person name="Poulain J."/>
            <person name="Campsteijn C."/>
            <person name="Adamski M."/>
            <person name="Cross I."/>
            <person name="Yadetie F."/>
            <person name="Muffato M."/>
            <person name="Louis A."/>
            <person name="Butcher S."/>
            <person name="Tsagkogeorga G."/>
            <person name="Konrad A."/>
            <person name="Singh S."/>
            <person name="Jensen M.F."/>
            <person name="Cong E.H."/>
            <person name="Eikeseth-Otteraa H."/>
            <person name="Noel B."/>
            <person name="Anthouard V."/>
            <person name="Porcel B.M."/>
            <person name="Kachouri-Lafond R."/>
            <person name="Nishino A."/>
            <person name="Ugolini M."/>
            <person name="Chourrout P."/>
            <person name="Nishida H."/>
            <person name="Aasland R."/>
            <person name="Huzurbazar S."/>
            <person name="Westhof E."/>
            <person name="Delsuc F."/>
            <person name="Lehrach H."/>
            <person name="Reinhardt R."/>
            <person name="Weissenbach J."/>
            <person name="Roy S.W."/>
            <person name="Artiguenave F."/>
            <person name="Postlethwait J.H."/>
            <person name="Manak J.R."/>
            <person name="Thompson E.M."/>
            <person name="Jaillon O."/>
            <person name="Du Pasquier L."/>
            <person name="Boudinot P."/>
            <person name="Liberles D.A."/>
            <person name="Volff J.N."/>
            <person name="Philippe H."/>
            <person name="Lenhard B."/>
            <person name="Roest Crollius H."/>
            <person name="Wincker P."/>
            <person name="Chourrout D."/>
        </authorList>
    </citation>
    <scope>NUCLEOTIDE SEQUENCE [LARGE SCALE GENOMIC DNA]</scope>
</reference>
<accession>E4YMA2</accession>
<dbReference type="Proteomes" id="UP000011014">
    <property type="component" value="Unassembled WGS sequence"/>
</dbReference>
<gene>
    <name evidence="1" type="ORF">GSOID_T00029632001</name>
</gene>
<sequence>KQRISPAKAAKI</sequence>
<feature type="non-terminal residue" evidence="1">
    <location>
        <position position="1"/>
    </location>
</feature>
<evidence type="ECO:0000313" key="1">
    <source>
        <dbReference type="EMBL" id="CBY36611.1"/>
    </source>
</evidence>